<dbReference type="InterPro" id="IPR013362">
    <property type="entry name" value="Pilus_4_PilV"/>
</dbReference>
<name>A0ABU1V112_9GAMM</name>
<accession>A0ABU1V112</accession>
<comment type="caution">
    <text evidence="3">The sequence shown here is derived from an EMBL/GenBank/DDBJ whole genome shotgun (WGS) entry which is preliminary data.</text>
</comment>
<dbReference type="RefSeq" id="WP_310074076.1">
    <property type="nucleotide sequence ID" value="NZ_JAVDVX010000006.1"/>
</dbReference>
<sequence>MGVSLARKARHFFAGQQAGVGLIEVLVTLLILSTSLLALGAMQTRSLQFNQGAYFRSQANIFAYDMLDRMRINVNALASYNSALLHVPEDAAPVLTPLAAADLHAWRRNISAELPNGSGGIACDAATRVCQLTIEWDELNSTGNVAENKTTFTYSARF</sequence>
<dbReference type="NCBIfam" id="TIGR02523">
    <property type="entry name" value="type_IV_pilV"/>
    <property type="match status" value="1"/>
</dbReference>
<keyword evidence="1" id="KW-0812">Transmembrane</keyword>
<feature type="domain" description="Type IV pilin Tt1218-like" evidence="2">
    <location>
        <begin position="41"/>
        <end position="85"/>
    </location>
</feature>
<evidence type="ECO:0000313" key="3">
    <source>
        <dbReference type="EMBL" id="MDR7091136.1"/>
    </source>
</evidence>
<keyword evidence="4" id="KW-1185">Reference proteome</keyword>
<dbReference type="EMBL" id="JAVDVX010000006">
    <property type="protein sequence ID" value="MDR7091136.1"/>
    <property type="molecule type" value="Genomic_DNA"/>
</dbReference>
<organism evidence="3 4">
    <name type="scientific">Cellvibrio fibrivorans</name>
    <dbReference type="NCBI Taxonomy" id="126350"/>
    <lineage>
        <taxon>Bacteria</taxon>
        <taxon>Pseudomonadati</taxon>
        <taxon>Pseudomonadota</taxon>
        <taxon>Gammaproteobacteria</taxon>
        <taxon>Cellvibrionales</taxon>
        <taxon>Cellvibrionaceae</taxon>
        <taxon>Cellvibrio</taxon>
    </lineage>
</organism>
<evidence type="ECO:0000259" key="2">
    <source>
        <dbReference type="Pfam" id="PF22150"/>
    </source>
</evidence>
<dbReference type="InterPro" id="IPR054402">
    <property type="entry name" value="Tt1218-like_dom"/>
</dbReference>
<protein>
    <submittedName>
        <fullName evidence="3">Type IV pilus assembly protein PilV</fullName>
    </submittedName>
</protein>
<feature type="transmembrane region" description="Helical" evidence="1">
    <location>
        <begin position="20"/>
        <end position="41"/>
    </location>
</feature>
<keyword evidence="1" id="KW-1133">Transmembrane helix</keyword>
<dbReference type="Pfam" id="PF22150">
    <property type="entry name" value="Tt1218-like"/>
    <property type="match status" value="1"/>
</dbReference>
<reference evidence="3 4" key="1">
    <citation type="submission" date="2023-07" db="EMBL/GenBank/DDBJ databases">
        <title>Sorghum-associated microbial communities from plants grown in Nebraska, USA.</title>
        <authorList>
            <person name="Schachtman D."/>
        </authorList>
    </citation>
    <scope>NUCLEOTIDE SEQUENCE [LARGE SCALE GENOMIC DNA]</scope>
    <source>
        <strain evidence="3 4">BE190</strain>
    </source>
</reference>
<gene>
    <name evidence="3" type="ORF">J2X05_003171</name>
</gene>
<dbReference type="Proteomes" id="UP001253595">
    <property type="component" value="Unassembled WGS sequence"/>
</dbReference>
<evidence type="ECO:0000256" key="1">
    <source>
        <dbReference type="SAM" id="Phobius"/>
    </source>
</evidence>
<evidence type="ECO:0000313" key="4">
    <source>
        <dbReference type="Proteomes" id="UP001253595"/>
    </source>
</evidence>
<proteinExistence type="predicted"/>
<keyword evidence="1" id="KW-0472">Membrane</keyword>